<dbReference type="PANTHER" id="PTHR43581">
    <property type="entry name" value="ATP/GTP PHOSPHATASE"/>
    <property type="match status" value="1"/>
</dbReference>
<dbReference type="InterPro" id="IPR041685">
    <property type="entry name" value="AAA_GajA/Old/RecF-like"/>
</dbReference>
<dbReference type="EMBL" id="MT631265">
    <property type="protein sequence ID" value="QNO47557.1"/>
    <property type="molecule type" value="Genomic_DNA"/>
</dbReference>
<dbReference type="PANTHER" id="PTHR43581:SF4">
    <property type="entry name" value="ATP_GTP PHOSPHATASE"/>
    <property type="match status" value="1"/>
</dbReference>
<dbReference type="InterPro" id="IPR027417">
    <property type="entry name" value="P-loop_NTPase"/>
</dbReference>
<feature type="domain" description="Endonuclease GajA/Old nuclease/RecF-like AAA" evidence="1">
    <location>
        <begin position="1"/>
        <end position="103"/>
    </location>
</feature>
<dbReference type="Gene3D" id="3.40.50.300">
    <property type="entry name" value="P-loop containing nucleotide triphosphate hydrolases"/>
    <property type="match status" value="1"/>
</dbReference>
<dbReference type="AlphaFoldDB" id="A0A7G9YHS3"/>
<dbReference type="Pfam" id="PF13175">
    <property type="entry name" value="AAA_15"/>
    <property type="match status" value="1"/>
</dbReference>
<name>A0A7G9YHS3_9EURY</name>
<reference evidence="2" key="1">
    <citation type="submission" date="2020-06" db="EMBL/GenBank/DDBJ databases">
        <title>Unique genomic features of the anaerobic methanotrophic archaea.</title>
        <authorList>
            <person name="Chadwick G.L."/>
            <person name="Skennerton C.T."/>
            <person name="Laso-Perez R."/>
            <person name="Leu A.O."/>
            <person name="Speth D.R."/>
            <person name="Yu H."/>
            <person name="Morgan-Lang C."/>
            <person name="Hatzenpichler R."/>
            <person name="Goudeau D."/>
            <person name="Malmstrom R."/>
            <person name="Brazelton W.J."/>
            <person name="Woyke T."/>
            <person name="Hallam S.J."/>
            <person name="Tyson G.W."/>
            <person name="Wegener G."/>
            <person name="Boetius A."/>
            <person name="Orphan V."/>
        </authorList>
    </citation>
    <scope>NUCLEOTIDE SEQUENCE</scope>
</reference>
<evidence type="ECO:0000313" key="2">
    <source>
        <dbReference type="EMBL" id="QNO47557.1"/>
    </source>
</evidence>
<protein>
    <submittedName>
        <fullName evidence="2">DNA replication and repair protein RecF</fullName>
    </submittedName>
</protein>
<sequence>MIKNLEIKNFKSIKHLEMECKRINLFIGEPNAGKSNILEALGLASWYKYGDTSLKEYVRFQGTQNLFYDDLLDQPVEITIDKLNLEIEFKDDEFYFGSALLKNSEKSDKRTLAILDYSGNIQSSSSLREVEFIKFYRFVGQNKFPESGSSFLLPPHGSNLFAVVMANKKFRETMARFFKNFGFKLVLKPQERTFEIQKQVDDIVFSYPYILTSDTLQRIIFYMIAMESNKNSTLVFEEPESHSFPYYTKHLGERIAFDETNQYFIATHNPYLLLSILEKAHKNSVNVFITYFRDYQTKVKCLTDEQMSELMDYDPFFNLDSFIFEEENR</sequence>
<proteinExistence type="predicted"/>
<organism evidence="2">
    <name type="scientific">Candidatus Methanogaster sp. ANME-2c ERB4</name>
    <dbReference type="NCBI Taxonomy" id="2759911"/>
    <lineage>
        <taxon>Archaea</taxon>
        <taxon>Methanobacteriati</taxon>
        <taxon>Methanobacteriota</taxon>
        <taxon>Stenosarchaea group</taxon>
        <taxon>Methanomicrobia</taxon>
        <taxon>Methanosarcinales</taxon>
        <taxon>ANME-2 cluster</taxon>
        <taxon>Candidatus Methanogasteraceae</taxon>
        <taxon>Candidatus Methanogaster</taxon>
    </lineage>
</organism>
<dbReference type="SUPFAM" id="SSF52540">
    <property type="entry name" value="P-loop containing nucleoside triphosphate hydrolases"/>
    <property type="match status" value="1"/>
</dbReference>
<evidence type="ECO:0000259" key="1">
    <source>
        <dbReference type="Pfam" id="PF13175"/>
    </source>
</evidence>
<dbReference type="InterPro" id="IPR051396">
    <property type="entry name" value="Bact_Antivir_Def_Nuclease"/>
</dbReference>
<accession>A0A7G9YHS3</accession>
<gene>
    <name evidence="2" type="primary">recF</name>
    <name evidence="2" type="ORF">GGGHDLIA_00047</name>
</gene>